<gene>
    <name evidence="3" type="ORF">BLA39750_04871</name>
</gene>
<evidence type="ECO:0000256" key="2">
    <source>
        <dbReference type="RuleBase" id="RU362097"/>
    </source>
</evidence>
<keyword evidence="2" id="KW-0449">Lipoprotein</keyword>
<keyword evidence="2" id="KW-0812">Transmembrane</keyword>
<evidence type="ECO:0000256" key="1">
    <source>
        <dbReference type="ARBA" id="ARBA00007613"/>
    </source>
</evidence>
<organism evidence="3 4">
    <name type="scientific">Burkholderia lata (strain ATCC 17760 / DSM 23089 / LMG 22485 / NCIMB 9086 / R18194 / 383)</name>
    <dbReference type="NCBI Taxonomy" id="482957"/>
    <lineage>
        <taxon>Bacteria</taxon>
        <taxon>Pseudomonadati</taxon>
        <taxon>Pseudomonadota</taxon>
        <taxon>Betaproteobacteria</taxon>
        <taxon>Burkholderiales</taxon>
        <taxon>Burkholderiaceae</taxon>
        <taxon>Burkholderia</taxon>
        <taxon>Burkholderia cepacia complex</taxon>
    </lineage>
</organism>
<evidence type="ECO:0000313" key="3">
    <source>
        <dbReference type="EMBL" id="VWD34084.1"/>
    </source>
</evidence>
<protein>
    <submittedName>
        <fullName evidence="3">RND transporter</fullName>
    </submittedName>
</protein>
<proteinExistence type="inferred from homology"/>
<dbReference type="Gene3D" id="1.20.1600.10">
    <property type="entry name" value="Outer membrane efflux proteins (OEP)"/>
    <property type="match status" value="1"/>
</dbReference>
<dbReference type="AlphaFoldDB" id="A0A6P2ZI03"/>
<dbReference type="RefSeq" id="WP_175014330.1">
    <property type="nucleotide sequence ID" value="NZ_CABVQN010000026.1"/>
</dbReference>
<dbReference type="GO" id="GO:0015562">
    <property type="term" value="F:efflux transmembrane transporter activity"/>
    <property type="evidence" value="ECO:0007669"/>
    <property type="project" value="InterPro"/>
</dbReference>
<accession>A0A6P2ZI03</accession>
<keyword evidence="2" id="KW-0564">Palmitate</keyword>
<sequence>MTSPRSAPEHAPPARRLHICALCAAAALALALAGCAVGPDYQRPAVATPATYRELPGWTQAKPDADGPKGNWWTAFHDPLLDELEPLVTVSNQTVRQDYYNYQQALALVREARSGLFPTISATSSATRQRTAGAGNASVANSGALEGTVSWSPDLWGQVRRTVEERKASAQASAATYANAALSEQVTLATTVIDLRVADANLDLLDATVKADEAYLRVIADQDKAGTIPPSDLVSAQTQLESAQSSLIALGVSRAKYVHAIAVLVGRNPEALDVPHDATLPALPDVPVGVPSTLLQRRPDIAVAERQMASENAAIGVAIAAYYPTISLSAAAGFSASPLAGLLNVANYVWSLGASASQTLFDGGERSGEVAAAKAAYDAAVANYRGTVLGALQNVEDDLASVRVLAEQAAVLERAVASAKRGADIAFNEYQAGTVDYTTVATAQTTLLGLQENALTVQQERLVATATLFGDLGGGWSDAQLDVPQVKQAGERTPG</sequence>
<dbReference type="PANTHER" id="PTHR30203:SF33">
    <property type="entry name" value="BLR4455 PROTEIN"/>
    <property type="match status" value="1"/>
</dbReference>
<dbReference type="PROSITE" id="PS51257">
    <property type="entry name" value="PROKAR_LIPOPROTEIN"/>
    <property type="match status" value="1"/>
</dbReference>
<feature type="chain" id="PRO_5027152535" evidence="2">
    <location>
        <begin position="37"/>
        <end position="495"/>
    </location>
</feature>
<comment type="similarity">
    <text evidence="1 2">Belongs to the outer membrane factor (OMF) (TC 1.B.17) family.</text>
</comment>
<dbReference type="SUPFAM" id="SSF56954">
    <property type="entry name" value="Outer membrane efflux proteins (OEP)"/>
    <property type="match status" value="1"/>
</dbReference>
<comment type="subcellular location">
    <subcellularLocation>
        <location evidence="2">Cell membrane</location>
        <topology evidence="2">Lipid-anchor</topology>
    </subcellularLocation>
</comment>
<keyword evidence="2" id="KW-0472">Membrane</keyword>
<keyword evidence="2" id="KW-0732">Signal</keyword>
<dbReference type="Proteomes" id="UP000494110">
    <property type="component" value="Unassembled WGS sequence"/>
</dbReference>
<keyword evidence="2" id="KW-1134">Transmembrane beta strand</keyword>
<evidence type="ECO:0000313" key="4">
    <source>
        <dbReference type="Proteomes" id="UP000494110"/>
    </source>
</evidence>
<dbReference type="NCBIfam" id="TIGR01845">
    <property type="entry name" value="outer_NodT"/>
    <property type="match status" value="1"/>
</dbReference>
<dbReference type="GO" id="GO:0005886">
    <property type="term" value="C:plasma membrane"/>
    <property type="evidence" value="ECO:0007669"/>
    <property type="project" value="UniProtKB-SubCell"/>
</dbReference>
<dbReference type="PANTHER" id="PTHR30203">
    <property type="entry name" value="OUTER MEMBRANE CATION EFFLUX PROTEIN"/>
    <property type="match status" value="1"/>
</dbReference>
<dbReference type="InterPro" id="IPR003423">
    <property type="entry name" value="OMP_efflux"/>
</dbReference>
<name>A0A6P2ZI03_BURL3</name>
<feature type="signal peptide" evidence="2">
    <location>
        <begin position="1"/>
        <end position="36"/>
    </location>
</feature>
<dbReference type="EMBL" id="CABVQN010000026">
    <property type="protein sequence ID" value="VWD34084.1"/>
    <property type="molecule type" value="Genomic_DNA"/>
</dbReference>
<dbReference type="Gene3D" id="2.20.200.10">
    <property type="entry name" value="Outer membrane efflux proteins (OEP)"/>
    <property type="match status" value="1"/>
</dbReference>
<dbReference type="InterPro" id="IPR010131">
    <property type="entry name" value="MdtP/NodT-like"/>
</dbReference>
<reference evidence="3 4" key="1">
    <citation type="submission" date="2019-09" db="EMBL/GenBank/DDBJ databases">
        <authorList>
            <person name="Depoorter E."/>
        </authorList>
    </citation>
    <scope>NUCLEOTIDE SEQUENCE [LARGE SCALE GENOMIC DNA]</scope>
    <source>
        <strain evidence="3">R-39750</strain>
    </source>
</reference>
<dbReference type="Pfam" id="PF02321">
    <property type="entry name" value="OEP"/>
    <property type="match status" value="2"/>
</dbReference>